<dbReference type="HAMAP" id="MF_01469">
    <property type="entry name" value="RNase_M5"/>
    <property type="match status" value="1"/>
</dbReference>
<evidence type="ECO:0000256" key="4">
    <source>
        <dbReference type="ARBA" id="ARBA00022722"/>
    </source>
</evidence>
<dbReference type="InterPro" id="IPR025156">
    <property type="entry name" value="RNase_M5_C"/>
</dbReference>
<gene>
    <name evidence="11" type="primary">rnmV</name>
    <name evidence="14" type="ORF">ABID28_000462</name>
</gene>
<dbReference type="PANTHER" id="PTHR39156:SF1">
    <property type="entry name" value="RIBONUCLEASE M5"/>
    <property type="match status" value="1"/>
</dbReference>
<dbReference type="SMART" id="SM00493">
    <property type="entry name" value="TOPRIM"/>
    <property type="match status" value="1"/>
</dbReference>
<evidence type="ECO:0000256" key="8">
    <source>
        <dbReference type="ARBA" id="ARBA00022801"/>
    </source>
</evidence>
<reference evidence="14 15" key="1">
    <citation type="submission" date="2024-06" db="EMBL/GenBank/DDBJ databases">
        <title>Genomic Encyclopedia of Type Strains, Phase IV (KMG-IV): sequencing the most valuable type-strain genomes for metagenomic binning, comparative biology and taxonomic classification.</title>
        <authorList>
            <person name="Goeker M."/>
        </authorList>
    </citation>
    <scope>NUCLEOTIDE SEQUENCE [LARGE SCALE GENOMIC DNA]</scope>
    <source>
        <strain evidence="14 15">DSM 28302</strain>
    </source>
</reference>
<keyword evidence="7 11" id="KW-0255">Endonuclease</keyword>
<keyword evidence="4 11" id="KW-0540">Nuclease</keyword>
<evidence type="ECO:0000256" key="2">
    <source>
        <dbReference type="ARBA" id="ARBA00022517"/>
    </source>
</evidence>
<dbReference type="PROSITE" id="PS50880">
    <property type="entry name" value="TOPRIM"/>
    <property type="match status" value="1"/>
</dbReference>
<comment type="catalytic activity">
    <reaction evidence="11">
        <text>Endonucleolytic cleavage of RNA, removing 21 and 42 nucleotides, respectively, from the 5'- and 3'-termini of a 5S-rRNA precursor.</text>
        <dbReference type="EC" id="3.1.26.8"/>
    </reaction>
</comment>
<keyword evidence="1 11" id="KW-0963">Cytoplasm</keyword>
<evidence type="ECO:0000256" key="7">
    <source>
        <dbReference type="ARBA" id="ARBA00022759"/>
    </source>
</evidence>
<feature type="domain" description="Toprim" evidence="13">
    <location>
        <begin position="20"/>
        <end position="103"/>
    </location>
</feature>
<evidence type="ECO:0000256" key="3">
    <source>
        <dbReference type="ARBA" id="ARBA00022552"/>
    </source>
</evidence>
<dbReference type="Pfam" id="PF01751">
    <property type="entry name" value="Toprim"/>
    <property type="match status" value="1"/>
</dbReference>
<evidence type="ECO:0000256" key="5">
    <source>
        <dbReference type="ARBA" id="ARBA00022723"/>
    </source>
</evidence>
<dbReference type="SUPFAM" id="SSF110455">
    <property type="entry name" value="Toprim domain"/>
    <property type="match status" value="1"/>
</dbReference>
<comment type="subcellular location">
    <subcellularLocation>
        <location evidence="11">Cytoplasm</location>
    </subcellularLocation>
</comment>
<protein>
    <recommendedName>
        <fullName evidence="11 12">Ribonuclease M5</fullName>
        <ecNumber evidence="11 12">3.1.26.8</ecNumber>
    </recommendedName>
    <alternativeName>
        <fullName evidence="11">RNase M5</fullName>
    </alternativeName>
    <alternativeName>
        <fullName evidence="11">Ribosomal RNA terminal maturase M5</fullName>
    </alternativeName>
</protein>
<evidence type="ECO:0000256" key="6">
    <source>
        <dbReference type="ARBA" id="ARBA00022730"/>
    </source>
</evidence>
<sequence>MPQQKMQRGCLVLTEKIKIQEVIVVEGKDDTANLKRFYEVDTYETRGSAIDEDDLARIERLHDLREVIVFTDPDYNGERIRKIIMQAIPTVKHAFLQRDEATPKSKTKGRSLGVEHASFEDLEKALSSVRGYYDDDNNFDITKSDLMRLGLLMGGDSRKRREYLGEHLRIGYCNGKQLLKRLELFGISLAEVEDVMGEYKS</sequence>
<keyword evidence="3 11" id="KW-0698">rRNA processing</keyword>
<keyword evidence="2 11" id="KW-0690">Ribosome biogenesis</keyword>
<organism evidence="14 15">
    <name type="scientific">Streptococcus porcorum</name>
    <dbReference type="NCBI Taxonomy" id="701526"/>
    <lineage>
        <taxon>Bacteria</taxon>
        <taxon>Bacillati</taxon>
        <taxon>Bacillota</taxon>
        <taxon>Bacilli</taxon>
        <taxon>Lactobacillales</taxon>
        <taxon>Streptococcaceae</taxon>
        <taxon>Streptococcus</taxon>
    </lineage>
</organism>
<comment type="function">
    <text evidence="11">Required for correct processing of both the 5' and 3' ends of 5S rRNA precursor. Cleaves both sides of a double-stranded region yielding mature 5S rRNA in one step.</text>
</comment>
<dbReference type="Proteomes" id="UP001549037">
    <property type="component" value="Unassembled WGS sequence"/>
</dbReference>
<dbReference type="Pfam" id="PF13331">
    <property type="entry name" value="DUF4093"/>
    <property type="match status" value="1"/>
</dbReference>
<dbReference type="NCBIfam" id="TIGR00334">
    <property type="entry name" value="5S_RNA_mat_M5"/>
    <property type="match status" value="1"/>
</dbReference>
<evidence type="ECO:0000313" key="14">
    <source>
        <dbReference type="EMBL" id="MET3633828.1"/>
    </source>
</evidence>
<evidence type="ECO:0000259" key="13">
    <source>
        <dbReference type="PROSITE" id="PS50880"/>
    </source>
</evidence>
<dbReference type="GO" id="GO:0043822">
    <property type="term" value="F:ribonuclease M5 activity"/>
    <property type="evidence" value="ECO:0007669"/>
    <property type="project" value="UniProtKB-EC"/>
</dbReference>
<keyword evidence="8 11" id="KW-0378">Hydrolase</keyword>
<dbReference type="Gene3D" id="3.40.1360.10">
    <property type="match status" value="1"/>
</dbReference>
<evidence type="ECO:0000256" key="1">
    <source>
        <dbReference type="ARBA" id="ARBA00022490"/>
    </source>
</evidence>
<dbReference type="EMBL" id="JBEPLN010000005">
    <property type="protein sequence ID" value="MET3633828.1"/>
    <property type="molecule type" value="Genomic_DNA"/>
</dbReference>
<dbReference type="EC" id="3.1.26.8" evidence="11 12"/>
<evidence type="ECO:0000256" key="10">
    <source>
        <dbReference type="ARBA" id="ARBA00022884"/>
    </source>
</evidence>
<comment type="caution">
    <text evidence="14">The sequence shown here is derived from an EMBL/GenBank/DDBJ whole genome shotgun (WGS) entry which is preliminary data.</text>
</comment>
<proteinExistence type="inferred from homology"/>
<keyword evidence="9" id="KW-0460">Magnesium</keyword>
<dbReference type="InterPro" id="IPR034141">
    <property type="entry name" value="TOPRIM_RNase_M5-like"/>
</dbReference>
<name>A0ABV2JF22_9STRE</name>
<keyword evidence="6 11" id="KW-0699">rRNA-binding</keyword>
<dbReference type="InterPro" id="IPR006171">
    <property type="entry name" value="TOPRIM_dom"/>
</dbReference>
<evidence type="ECO:0000256" key="12">
    <source>
        <dbReference type="NCBIfam" id="TIGR00334"/>
    </source>
</evidence>
<dbReference type="PANTHER" id="PTHR39156">
    <property type="entry name" value="RIBONUCLEASE M5"/>
    <property type="match status" value="1"/>
</dbReference>
<keyword evidence="10 11" id="KW-0694">RNA-binding</keyword>
<keyword evidence="5" id="KW-0479">Metal-binding</keyword>
<accession>A0ABV2JF22</accession>
<evidence type="ECO:0000256" key="11">
    <source>
        <dbReference type="HAMAP-Rule" id="MF_01469"/>
    </source>
</evidence>
<evidence type="ECO:0000256" key="9">
    <source>
        <dbReference type="ARBA" id="ARBA00022842"/>
    </source>
</evidence>
<dbReference type="CDD" id="cd01027">
    <property type="entry name" value="TOPRIM_RNase_M5_like"/>
    <property type="match status" value="1"/>
</dbReference>
<keyword evidence="15" id="KW-1185">Reference proteome</keyword>
<evidence type="ECO:0000313" key="15">
    <source>
        <dbReference type="Proteomes" id="UP001549037"/>
    </source>
</evidence>
<dbReference type="InterPro" id="IPR004466">
    <property type="entry name" value="RNase_M5"/>
</dbReference>
<comment type="similarity">
    <text evidence="11">Belongs to the ribonuclease M5 family.</text>
</comment>